<comment type="caution">
    <text evidence="1">The sequence shown here is derived from an EMBL/GenBank/DDBJ whole genome shotgun (WGS) entry which is preliminary data.</text>
</comment>
<name>A0A7J8SSP5_GOSDV</name>
<keyword evidence="2" id="KW-1185">Reference proteome</keyword>
<sequence length="29" mass="3451">MRLFLLFSQQLVSLTHFIILLLNVSQNDF</sequence>
<proteinExistence type="predicted"/>
<reference evidence="1 2" key="1">
    <citation type="journal article" date="2019" name="Genome Biol. Evol.">
        <title>Insights into the evolution of the New World diploid cottons (Gossypium, subgenus Houzingenia) based on genome sequencing.</title>
        <authorList>
            <person name="Grover C.E."/>
            <person name="Arick M.A. 2nd"/>
            <person name="Thrash A."/>
            <person name="Conover J.L."/>
            <person name="Sanders W.S."/>
            <person name="Peterson D.G."/>
            <person name="Frelichowski J.E."/>
            <person name="Scheffler J.A."/>
            <person name="Scheffler B.E."/>
            <person name="Wendel J.F."/>
        </authorList>
    </citation>
    <scope>NUCLEOTIDE SEQUENCE [LARGE SCALE GENOMIC DNA]</scope>
    <source>
        <strain evidence="1">27</strain>
        <tissue evidence="1">Leaf</tissue>
    </source>
</reference>
<protein>
    <submittedName>
        <fullName evidence="1">Uncharacterized protein</fullName>
    </submittedName>
</protein>
<dbReference type="Proteomes" id="UP000593561">
    <property type="component" value="Unassembled WGS sequence"/>
</dbReference>
<dbReference type="AlphaFoldDB" id="A0A7J8SSP5"/>
<evidence type="ECO:0000313" key="1">
    <source>
        <dbReference type="EMBL" id="MBA0628830.1"/>
    </source>
</evidence>
<accession>A0A7J8SSP5</accession>
<organism evidence="1 2">
    <name type="scientific">Gossypium davidsonii</name>
    <name type="common">Davidson's cotton</name>
    <name type="synonym">Gossypium klotzschianum subsp. davidsonii</name>
    <dbReference type="NCBI Taxonomy" id="34287"/>
    <lineage>
        <taxon>Eukaryota</taxon>
        <taxon>Viridiplantae</taxon>
        <taxon>Streptophyta</taxon>
        <taxon>Embryophyta</taxon>
        <taxon>Tracheophyta</taxon>
        <taxon>Spermatophyta</taxon>
        <taxon>Magnoliopsida</taxon>
        <taxon>eudicotyledons</taxon>
        <taxon>Gunneridae</taxon>
        <taxon>Pentapetalae</taxon>
        <taxon>rosids</taxon>
        <taxon>malvids</taxon>
        <taxon>Malvales</taxon>
        <taxon>Malvaceae</taxon>
        <taxon>Malvoideae</taxon>
        <taxon>Gossypium</taxon>
    </lineage>
</organism>
<feature type="non-terminal residue" evidence="1">
    <location>
        <position position="29"/>
    </location>
</feature>
<dbReference type="EMBL" id="JABFAC010000011">
    <property type="protein sequence ID" value="MBA0628830.1"/>
    <property type="molecule type" value="Genomic_DNA"/>
</dbReference>
<evidence type="ECO:0000313" key="2">
    <source>
        <dbReference type="Proteomes" id="UP000593561"/>
    </source>
</evidence>
<gene>
    <name evidence="1" type="ORF">Godav_023475</name>
</gene>